<accession>A0A6B0Z1L8</accession>
<proteinExistence type="predicted"/>
<sequence>MNRILINSLIVLACLLVPVNGYAAPALDEDVDSRPGITVTGYGYASAPPDAARVYLTLGSQPVFPGVGNEMLFFGPEKVEEVRNLLLERGIREETVETKHLVYSLFAPTNPTNEIAFIHDDPDALQAFLQELQQALQGQQAPALLSTQVTFIVEDCYALEEEAILDAFADARMRAGRLARLLGLSLGEEVIAVSEEMSANQCRASSLADFISRAAFPLENNVAEVEAGAMLRVSFALER</sequence>
<protein>
    <submittedName>
        <fullName evidence="2">DUF541 domain-containing protein</fullName>
    </submittedName>
</protein>
<feature type="chain" id="PRO_5025633989" evidence="1">
    <location>
        <begin position="24"/>
        <end position="239"/>
    </location>
</feature>
<comment type="caution">
    <text evidence="2">The sequence shown here is derived from an EMBL/GenBank/DDBJ whole genome shotgun (WGS) entry which is preliminary data.</text>
</comment>
<dbReference type="Gene3D" id="3.30.70.2970">
    <property type="entry name" value="Protein of unknown function (DUF541), domain 2"/>
    <property type="match status" value="1"/>
</dbReference>
<dbReference type="AlphaFoldDB" id="A0A6B0Z1L8"/>
<evidence type="ECO:0000313" key="2">
    <source>
        <dbReference type="EMBL" id="MXY95538.1"/>
    </source>
</evidence>
<organism evidence="2">
    <name type="scientific">Caldilineaceae bacterium SB0664_bin_27</name>
    <dbReference type="NCBI Taxonomy" id="2605260"/>
    <lineage>
        <taxon>Bacteria</taxon>
        <taxon>Bacillati</taxon>
        <taxon>Chloroflexota</taxon>
        <taxon>Caldilineae</taxon>
        <taxon>Caldilineales</taxon>
        <taxon>Caldilineaceae</taxon>
    </lineage>
</organism>
<dbReference type="EMBL" id="VXRG01000158">
    <property type="protein sequence ID" value="MXY95538.1"/>
    <property type="molecule type" value="Genomic_DNA"/>
</dbReference>
<dbReference type="InterPro" id="IPR007497">
    <property type="entry name" value="SIMPL/DUF541"/>
</dbReference>
<dbReference type="Gene3D" id="3.30.110.170">
    <property type="entry name" value="Protein of unknown function (DUF541), domain 1"/>
    <property type="match status" value="1"/>
</dbReference>
<keyword evidence="1" id="KW-0732">Signal</keyword>
<feature type="signal peptide" evidence="1">
    <location>
        <begin position="1"/>
        <end position="23"/>
    </location>
</feature>
<evidence type="ECO:0000256" key="1">
    <source>
        <dbReference type="SAM" id="SignalP"/>
    </source>
</evidence>
<name>A0A6B0Z1L8_9CHLR</name>
<gene>
    <name evidence="2" type="ORF">F4Y42_19045</name>
</gene>
<dbReference type="Pfam" id="PF04402">
    <property type="entry name" value="SIMPL"/>
    <property type="match status" value="1"/>
</dbReference>
<reference evidence="2" key="1">
    <citation type="submission" date="2019-09" db="EMBL/GenBank/DDBJ databases">
        <title>Characterisation of the sponge microbiome using genome-centric metagenomics.</title>
        <authorList>
            <person name="Engelberts J.P."/>
            <person name="Robbins S.J."/>
            <person name="De Goeij J.M."/>
            <person name="Aranda M."/>
            <person name="Bell S.C."/>
            <person name="Webster N.S."/>
        </authorList>
    </citation>
    <scope>NUCLEOTIDE SEQUENCE</scope>
    <source>
        <strain evidence="2">SB0664_bin_27</strain>
    </source>
</reference>